<dbReference type="SUPFAM" id="SSF53335">
    <property type="entry name" value="S-adenosyl-L-methionine-dependent methyltransferases"/>
    <property type="match status" value="1"/>
</dbReference>
<name>A0AAW9DM13_ACIAO</name>
<proteinExistence type="predicted"/>
<reference evidence="1 2" key="1">
    <citation type="submission" date="2023-11" db="EMBL/GenBank/DDBJ databases">
        <title>MicrobeMod: A computational toolkit for identifying prokaryotic methylation and restriction-modification with nanopore sequencing.</title>
        <authorList>
            <person name="Crits-Christoph A."/>
            <person name="Kang S.C."/>
            <person name="Lee H."/>
            <person name="Ostrov N."/>
        </authorList>
    </citation>
    <scope>NUCLEOTIDE SEQUENCE [LARGE SCALE GENOMIC DNA]</scope>
    <source>
        <strain evidence="1 2">DSMZ 700</strain>
    </source>
</reference>
<keyword evidence="2" id="KW-1185">Reference proteome</keyword>
<gene>
    <name evidence="1" type="ORF">SIL87_02785</name>
</gene>
<evidence type="ECO:0008006" key="3">
    <source>
        <dbReference type="Google" id="ProtNLM"/>
    </source>
</evidence>
<dbReference type="RefSeq" id="WP_319612714.1">
    <property type="nucleotide sequence ID" value="NZ_JAWXYB010000018.1"/>
</dbReference>
<dbReference type="AlphaFoldDB" id="A0AAW9DM13"/>
<accession>A0AAW9DM13</accession>
<evidence type="ECO:0000313" key="2">
    <source>
        <dbReference type="Proteomes" id="UP001279553"/>
    </source>
</evidence>
<evidence type="ECO:0000313" key="1">
    <source>
        <dbReference type="EMBL" id="MDX5929693.1"/>
    </source>
</evidence>
<dbReference type="InterPro" id="IPR029063">
    <property type="entry name" value="SAM-dependent_MTases_sf"/>
</dbReference>
<dbReference type="EMBL" id="JAWXYB010000018">
    <property type="protein sequence ID" value="MDX5929693.1"/>
    <property type="molecule type" value="Genomic_DNA"/>
</dbReference>
<sequence length="258" mass="28037">MSGFTKEWLDLREPVDAQARDKSLLHAANELLTGPNPLVVDLGCGIGSTVRAFGAARGTIRWRLLDHDPVLIDHAAQEFPDAQVIRSDLRDITALPLAGATLVTASALFDLCSGAFISELTERIIRMAMPLYAALTFNGIILWQVPHPLDTEVVTQFNIHQRRDKGFGPAEGANAASVLDVSFTRSGYHVVCAPSNWVLNAGHANLQAEFIKGVYRAVKETGTIGSAQLREWRNDRLSEVTKDGCCIVGHIDCLAVPV</sequence>
<protein>
    <recommendedName>
        <fullName evidence="3">Methyltransferase domain-containing protein</fullName>
    </recommendedName>
</protein>
<dbReference type="Proteomes" id="UP001279553">
    <property type="component" value="Unassembled WGS sequence"/>
</dbReference>
<organism evidence="1 2">
    <name type="scientific">Acidiphilium acidophilum</name>
    <name type="common">Thiobacillus acidophilus</name>
    <dbReference type="NCBI Taxonomy" id="76588"/>
    <lineage>
        <taxon>Bacteria</taxon>
        <taxon>Pseudomonadati</taxon>
        <taxon>Pseudomonadota</taxon>
        <taxon>Alphaproteobacteria</taxon>
        <taxon>Acetobacterales</taxon>
        <taxon>Acidocellaceae</taxon>
        <taxon>Acidiphilium</taxon>
    </lineage>
</organism>
<comment type="caution">
    <text evidence="1">The sequence shown here is derived from an EMBL/GenBank/DDBJ whole genome shotgun (WGS) entry which is preliminary data.</text>
</comment>
<dbReference type="Gene3D" id="3.40.50.150">
    <property type="entry name" value="Vaccinia Virus protein VP39"/>
    <property type="match status" value="1"/>
</dbReference>